<evidence type="ECO:0000313" key="3">
    <source>
        <dbReference type="Proteomes" id="UP000183986"/>
    </source>
</evidence>
<reference evidence="2" key="1">
    <citation type="submission" date="2016-11" db="EMBL/GenBank/DDBJ databases">
        <title>Draft Genome Sequence of Marinobacter hydrocarbonoclasticus strain STW2, a polyaromatic aromatic hydrocarbon degrading and denitrifying bacterium from rhizosphere of Seagrass Enhalus acodoides.</title>
        <authorList>
            <person name="Ling J."/>
            <person name="Dong J."/>
        </authorList>
    </citation>
    <scope>NUCLEOTIDE SEQUENCE [LARGE SCALE GENOMIC DNA]</scope>
    <source>
        <strain evidence="2">STW2</strain>
    </source>
</reference>
<evidence type="ECO:0000313" key="2">
    <source>
        <dbReference type="EMBL" id="OJS99276.1"/>
    </source>
</evidence>
<proteinExistence type="predicted"/>
<feature type="signal peptide" evidence="1">
    <location>
        <begin position="1"/>
        <end position="27"/>
    </location>
</feature>
<gene>
    <name evidence="2" type="ORF">BEE62_03710</name>
</gene>
<comment type="caution">
    <text evidence="2">The sequence shown here is derived from an EMBL/GenBank/DDBJ whole genome shotgun (WGS) entry which is preliminary data.</text>
</comment>
<evidence type="ECO:0000256" key="1">
    <source>
        <dbReference type="SAM" id="SignalP"/>
    </source>
</evidence>
<sequence>MQSNKLRMAIRATAAVAVFGVAGQASAVSFSAGDYDVSVYGYARMNASYDVDSDQALSTRSGSFEDLAGNDNAPDGHFGADAVQSRLGFKTVSPEGVSVTVEGDFRPGNLRLRHAFGEYNGVLMGQTWSNFNSFVGNTSTLDFDSLPGLAGLQFRVAQARYTTGPFSVSLEDPQASLVGASVSSGGTPVLDGGGNQAVDANGDPVFVGRTTTSTQKDSMPALTARMEDSAGGLSYSAAVLAHQIGFDDGTNDDSAFGFATFVAAKMALTDMITIQGTLTYTDGANSYLYRSGENFGAASGYVNGNSLETLSGYGGSVGAGLNLGGGRSVNIGYGYVEVDWDDAVNDLGAAAVADQSEKNQAVMANYQWTPVKNVMMGVEYQFLKRENVDGTDGDANRILFAAQYNF</sequence>
<keyword evidence="3" id="KW-1185">Reference proteome</keyword>
<name>A0A1M2UVC1_MARNT</name>
<evidence type="ECO:0008006" key="4">
    <source>
        <dbReference type="Google" id="ProtNLM"/>
    </source>
</evidence>
<accession>A0A1M2UVC1</accession>
<feature type="chain" id="PRO_5012521776" description="Porin" evidence="1">
    <location>
        <begin position="28"/>
        <end position="406"/>
    </location>
</feature>
<dbReference type="EMBL" id="MPKY01000001">
    <property type="protein sequence ID" value="OJS99276.1"/>
    <property type="molecule type" value="Genomic_DNA"/>
</dbReference>
<keyword evidence="1" id="KW-0732">Signal</keyword>
<protein>
    <recommendedName>
        <fullName evidence="4">Porin</fullName>
    </recommendedName>
</protein>
<dbReference type="SUPFAM" id="SSF56935">
    <property type="entry name" value="Porins"/>
    <property type="match status" value="1"/>
</dbReference>
<dbReference type="AlphaFoldDB" id="A0A1M2UVC1"/>
<organism evidence="2 3">
    <name type="scientific">Marinobacter nauticus</name>
    <name type="common">Marinobacter hydrocarbonoclasticus</name>
    <name type="synonym">Marinobacter aquaeolei</name>
    <dbReference type="NCBI Taxonomy" id="2743"/>
    <lineage>
        <taxon>Bacteria</taxon>
        <taxon>Pseudomonadati</taxon>
        <taxon>Pseudomonadota</taxon>
        <taxon>Gammaproteobacteria</taxon>
        <taxon>Pseudomonadales</taxon>
        <taxon>Marinobacteraceae</taxon>
        <taxon>Marinobacter</taxon>
    </lineage>
</organism>
<dbReference type="Proteomes" id="UP000183986">
    <property type="component" value="Unassembled WGS sequence"/>
</dbReference>
<dbReference type="RefSeq" id="WP_072676321.1">
    <property type="nucleotide sequence ID" value="NZ_MPKY01000001.1"/>
</dbReference>